<proteinExistence type="predicted"/>
<keyword evidence="1" id="KW-0732">Signal</keyword>
<dbReference type="Pfam" id="PF13511">
    <property type="entry name" value="DUF4124"/>
    <property type="match status" value="1"/>
</dbReference>
<protein>
    <submittedName>
        <fullName evidence="3">DUF4124 domain-containing protein</fullName>
    </submittedName>
</protein>
<evidence type="ECO:0000259" key="2">
    <source>
        <dbReference type="Pfam" id="PF13511"/>
    </source>
</evidence>
<feature type="chain" id="PRO_5037216606" evidence="1">
    <location>
        <begin position="20"/>
        <end position="149"/>
    </location>
</feature>
<dbReference type="InterPro" id="IPR025392">
    <property type="entry name" value="DUF4124"/>
</dbReference>
<dbReference type="AlphaFoldDB" id="A0A974NHF2"/>
<dbReference type="Proteomes" id="UP000595278">
    <property type="component" value="Chromosome"/>
</dbReference>
<reference evidence="3 4" key="1">
    <citation type="submission" date="2021-01" db="EMBL/GenBank/DDBJ databases">
        <title>Entomomonas sp. F2A isolated from a house cricket (Acheta domesticus).</title>
        <authorList>
            <person name="Spergser J."/>
            <person name="Busse H.-J."/>
        </authorList>
    </citation>
    <scope>NUCLEOTIDE SEQUENCE [LARGE SCALE GENOMIC DNA]</scope>
    <source>
        <strain evidence="3 4">F2A</strain>
    </source>
</reference>
<name>A0A974NHF2_9GAMM</name>
<dbReference type="KEGG" id="eaz:JHT90_05295"/>
<feature type="signal peptide" evidence="1">
    <location>
        <begin position="1"/>
        <end position="19"/>
    </location>
</feature>
<accession>A0A974NHF2</accession>
<dbReference type="EMBL" id="CP067393">
    <property type="protein sequence ID" value="QQP86656.1"/>
    <property type="molecule type" value="Genomic_DNA"/>
</dbReference>
<keyword evidence="4" id="KW-1185">Reference proteome</keyword>
<gene>
    <name evidence="3" type="ORF">JHT90_05295</name>
</gene>
<evidence type="ECO:0000256" key="1">
    <source>
        <dbReference type="SAM" id="SignalP"/>
    </source>
</evidence>
<evidence type="ECO:0000313" key="3">
    <source>
        <dbReference type="EMBL" id="QQP86656.1"/>
    </source>
</evidence>
<evidence type="ECO:0000313" key="4">
    <source>
        <dbReference type="Proteomes" id="UP000595278"/>
    </source>
</evidence>
<dbReference type="RefSeq" id="WP_201094934.1">
    <property type="nucleotide sequence ID" value="NZ_CP067393.1"/>
</dbReference>
<feature type="domain" description="DUF4124" evidence="2">
    <location>
        <begin position="9"/>
        <end position="63"/>
    </location>
</feature>
<organism evidence="3 4">
    <name type="scientific">Entomomonas asaccharolytica</name>
    <dbReference type="NCBI Taxonomy" id="2785331"/>
    <lineage>
        <taxon>Bacteria</taxon>
        <taxon>Pseudomonadati</taxon>
        <taxon>Pseudomonadota</taxon>
        <taxon>Gammaproteobacteria</taxon>
        <taxon>Pseudomonadales</taxon>
        <taxon>Pseudomonadaceae</taxon>
        <taxon>Entomomonas</taxon>
    </lineage>
</organism>
<sequence length="149" mass="17684">MKKLTLVSLLLVVVSTVYAQQLYKWRDGQGKVHYTDNPAEGKQKQASVIEKDQLKQIITIPAQSSTEDIANRRQQEAYMLQQQREVAEQREQMRGQCEKTYNYLQNIKKHPPRMADINNEGKKYFYTDEEIQAYIEKRELEYRQNCSNY</sequence>